<dbReference type="GO" id="GO:0009252">
    <property type="term" value="P:peptidoglycan biosynthetic process"/>
    <property type="evidence" value="ECO:0007669"/>
    <property type="project" value="UniProtKB-KW"/>
</dbReference>
<keyword evidence="7" id="KW-0961">Cell wall biogenesis/degradation</keyword>
<sequence length="366" mass="42764">MGYSIVDADSREEWNAYLGQIHNADIYFTPEYCKIYEENGEGKAQLFVYTDGDCFICYPYLLRTINDLPWIKPLAISEQLYDIITPYGYGGPLCNAHDPDIREKLFEGFSETFGRYCREHNIVSEFVRFHPFLQNDQDYRAVNPVYSKNTIYIDLSQTEEEINKNFKPDNRNRIRRAHKAGLNVVHSDALEMDELIRLYYTTMDKKQATSYYYFCESFFRNTANFLAGNIRLIEVKYGEKVIVSALFMHYNKYVHYHLMGANKDFLPLAPVNLLISEAIKWAKSQGYHYLHLGGGYNGNDNLFKFKKTFNESATLDYIIGRKIHLPGVYKTLVRHLEMLPDQDYFPLYRHPANATKTLMMSASRVP</sequence>
<comment type="caution">
    <text evidence="13">The sequence shown here is derived from an EMBL/GenBank/DDBJ whole genome shotgun (WGS) entry which is preliminary data.</text>
</comment>
<dbReference type="InterPro" id="IPR038740">
    <property type="entry name" value="BioF2-like_GNAT_dom"/>
</dbReference>
<feature type="domain" description="BioF2-like acetyltransferase" evidence="12">
    <location>
        <begin position="171"/>
        <end position="297"/>
    </location>
</feature>
<dbReference type="PANTHER" id="PTHR36174">
    <property type="entry name" value="LIPID II:GLYCINE GLYCYLTRANSFERASE"/>
    <property type="match status" value="1"/>
</dbReference>
<dbReference type="AlphaFoldDB" id="A0A5C4TDU9"/>
<dbReference type="InterPro" id="IPR050644">
    <property type="entry name" value="PG_Glycine_Bridge_Synth"/>
</dbReference>
<dbReference type="Proteomes" id="UP000307943">
    <property type="component" value="Unassembled WGS sequence"/>
</dbReference>
<dbReference type="InterPro" id="IPR003447">
    <property type="entry name" value="FEMABX"/>
</dbReference>
<dbReference type="GO" id="GO:0008360">
    <property type="term" value="P:regulation of cell shape"/>
    <property type="evidence" value="ECO:0007669"/>
    <property type="project" value="UniProtKB-KW"/>
</dbReference>
<dbReference type="GO" id="GO:0005737">
    <property type="term" value="C:cytoplasm"/>
    <property type="evidence" value="ECO:0007669"/>
    <property type="project" value="UniProtKB-SubCell"/>
</dbReference>
<proteinExistence type="inferred from homology"/>
<name>A0A5C4TDU9_9BACL</name>
<dbReference type="Gene3D" id="3.40.630.30">
    <property type="match status" value="1"/>
</dbReference>
<keyword evidence="4" id="KW-0133">Cell shape</keyword>
<dbReference type="RefSeq" id="WP_139601837.1">
    <property type="nucleotide sequence ID" value="NZ_VDCQ01000009.1"/>
</dbReference>
<evidence type="ECO:0000256" key="6">
    <source>
        <dbReference type="ARBA" id="ARBA00023315"/>
    </source>
</evidence>
<keyword evidence="14" id="KW-1185">Reference proteome</keyword>
<evidence type="ECO:0000256" key="11">
    <source>
        <dbReference type="ARBA" id="ARBA00048654"/>
    </source>
</evidence>
<gene>
    <name evidence="13" type="ORF">FE784_09020</name>
</gene>
<dbReference type="PANTHER" id="PTHR36174:SF1">
    <property type="entry name" value="LIPID II:GLYCINE GLYCYLTRANSFERASE"/>
    <property type="match status" value="1"/>
</dbReference>
<evidence type="ECO:0000313" key="14">
    <source>
        <dbReference type="Proteomes" id="UP000307943"/>
    </source>
</evidence>
<dbReference type="PROSITE" id="PS51191">
    <property type="entry name" value="FEMABX"/>
    <property type="match status" value="1"/>
</dbReference>
<keyword evidence="5" id="KW-0573">Peptidoglycan synthesis</keyword>
<dbReference type="EC" id="2.3.2.16" evidence="8"/>
<dbReference type="GO" id="GO:0016755">
    <property type="term" value="F:aminoacyltransferase activity"/>
    <property type="evidence" value="ECO:0007669"/>
    <property type="project" value="InterPro"/>
</dbReference>
<comment type="similarity">
    <text evidence="2">Belongs to the FemABX family.</text>
</comment>
<organism evidence="13 14">
    <name type="scientific">Paenibacillus hemerocallicola</name>
    <dbReference type="NCBI Taxonomy" id="1172614"/>
    <lineage>
        <taxon>Bacteria</taxon>
        <taxon>Bacillati</taxon>
        <taxon>Bacillota</taxon>
        <taxon>Bacilli</taxon>
        <taxon>Bacillales</taxon>
        <taxon>Paenibacillaceae</taxon>
        <taxon>Paenibacillus</taxon>
    </lineage>
</organism>
<dbReference type="InterPro" id="IPR016181">
    <property type="entry name" value="Acyl_CoA_acyltransferase"/>
</dbReference>
<evidence type="ECO:0000256" key="5">
    <source>
        <dbReference type="ARBA" id="ARBA00022984"/>
    </source>
</evidence>
<evidence type="ECO:0000256" key="2">
    <source>
        <dbReference type="ARBA" id="ARBA00009943"/>
    </source>
</evidence>
<evidence type="ECO:0000313" key="13">
    <source>
        <dbReference type="EMBL" id="TNJ66697.1"/>
    </source>
</evidence>
<evidence type="ECO:0000259" key="12">
    <source>
        <dbReference type="Pfam" id="PF13480"/>
    </source>
</evidence>
<accession>A0A5C4TDU9</accession>
<protein>
    <recommendedName>
        <fullName evidence="9">Lipid II:glycine glycyltransferase</fullName>
        <ecNumber evidence="8">2.3.2.16</ecNumber>
    </recommendedName>
    <alternativeName>
        <fullName evidence="10">Factor essential for expression of methicillin resistance X</fullName>
    </alternativeName>
</protein>
<dbReference type="GO" id="GO:0071555">
    <property type="term" value="P:cell wall organization"/>
    <property type="evidence" value="ECO:0007669"/>
    <property type="project" value="UniProtKB-KW"/>
</dbReference>
<dbReference type="OrthoDB" id="9785911at2"/>
<comment type="subcellular location">
    <subcellularLocation>
        <location evidence="1">Cytoplasm</location>
    </subcellularLocation>
</comment>
<reference evidence="13 14" key="1">
    <citation type="submission" date="2019-05" db="EMBL/GenBank/DDBJ databases">
        <title>We sequenced the genome of Paenibacillus hemerocallicola KCTC 33185 for further insight into its adaptation and study the phylogeny of Paenibacillus.</title>
        <authorList>
            <person name="Narsing Rao M.P."/>
        </authorList>
    </citation>
    <scope>NUCLEOTIDE SEQUENCE [LARGE SCALE GENOMIC DNA]</scope>
    <source>
        <strain evidence="13 14">KCTC 33185</strain>
    </source>
</reference>
<keyword evidence="3 13" id="KW-0808">Transferase</keyword>
<comment type="catalytic activity">
    <reaction evidence="11">
        <text>beta-D-GlcNAc-(1-&gt;4)-Mur2Ac(oyl-L-Ala-D-isoglutaminyl-L-Lys-D-Ala-D-Ala)-di-trans,octa-cis-undecaprenyl diphosphate + glycyl-tRNA(Gly) = beta-D-GlcNAc-(1-&gt;4)-Mur2Ac(oyl-L-Ala-D-isoglutaminyl-L-Lys-(N(6)-Gly)-D-Ala-D-Ala)-di-trans,octa-cis-undecaprenyl diphosphate + tRNA(Gly) + H(+)</text>
        <dbReference type="Rhea" id="RHEA:30435"/>
        <dbReference type="Rhea" id="RHEA-COMP:9664"/>
        <dbReference type="Rhea" id="RHEA-COMP:9683"/>
        <dbReference type="ChEBI" id="CHEBI:15378"/>
        <dbReference type="ChEBI" id="CHEBI:62233"/>
        <dbReference type="ChEBI" id="CHEBI:62234"/>
        <dbReference type="ChEBI" id="CHEBI:78442"/>
        <dbReference type="ChEBI" id="CHEBI:78522"/>
        <dbReference type="EC" id="2.3.2.16"/>
    </reaction>
</comment>
<evidence type="ECO:0000256" key="8">
    <source>
        <dbReference type="ARBA" id="ARBA00039074"/>
    </source>
</evidence>
<evidence type="ECO:0000256" key="10">
    <source>
        <dbReference type="ARBA" id="ARBA00042933"/>
    </source>
</evidence>
<evidence type="ECO:0000256" key="3">
    <source>
        <dbReference type="ARBA" id="ARBA00022679"/>
    </source>
</evidence>
<dbReference type="SUPFAM" id="SSF55729">
    <property type="entry name" value="Acyl-CoA N-acyltransferases (Nat)"/>
    <property type="match status" value="1"/>
</dbReference>
<dbReference type="Pfam" id="PF13480">
    <property type="entry name" value="Acetyltransf_6"/>
    <property type="match status" value="1"/>
</dbReference>
<evidence type="ECO:0000256" key="4">
    <source>
        <dbReference type="ARBA" id="ARBA00022960"/>
    </source>
</evidence>
<dbReference type="EMBL" id="VDCQ01000009">
    <property type="protein sequence ID" value="TNJ66697.1"/>
    <property type="molecule type" value="Genomic_DNA"/>
</dbReference>
<evidence type="ECO:0000256" key="7">
    <source>
        <dbReference type="ARBA" id="ARBA00023316"/>
    </source>
</evidence>
<evidence type="ECO:0000256" key="1">
    <source>
        <dbReference type="ARBA" id="ARBA00004496"/>
    </source>
</evidence>
<keyword evidence="6" id="KW-0012">Acyltransferase</keyword>
<evidence type="ECO:0000256" key="9">
    <source>
        <dbReference type="ARBA" id="ARBA00040679"/>
    </source>
</evidence>